<gene>
    <name evidence="2" type="ORF">LRAMOSA06801</name>
</gene>
<dbReference type="AlphaFoldDB" id="A0A077W9Z5"/>
<dbReference type="GO" id="GO:0000032">
    <property type="term" value="P:cell wall mannoprotein biosynthetic process"/>
    <property type="evidence" value="ECO:0007669"/>
    <property type="project" value="TreeGrafter"/>
</dbReference>
<dbReference type="Gene3D" id="3.90.550.10">
    <property type="entry name" value="Spore Coat Polysaccharide Biosynthesis Protein SpsA, Chain A"/>
    <property type="match status" value="1"/>
</dbReference>
<dbReference type="GO" id="GO:0000136">
    <property type="term" value="C:mannan polymerase complex"/>
    <property type="evidence" value="ECO:0007669"/>
    <property type="project" value="TreeGrafter"/>
</dbReference>
<dbReference type="Pfam" id="PF03452">
    <property type="entry name" value="Anp1"/>
    <property type="match status" value="1"/>
</dbReference>
<dbReference type="InterPro" id="IPR029044">
    <property type="entry name" value="Nucleotide-diphossugar_trans"/>
</dbReference>
<sequence length="314" mass="35646">MSCEPLPERQDGLPDALEAASQRPFSGVSFENLNTPSADNHVLILTMINPSTVRYLADFFKTVRKLDHPNLSMAVLIINPGPTTVHAVRQHIEHTRIAFPVKLYVKTYEDSIMSYILTPGKETVYELQPLRRAAIARARNFLLQSALESKHQYTLWLDPLLAWFPSTLVQDLIAVDEDIVVPNTMIQRDGNEWGHDKRNWQETELSISLSKEVPEDFIFMEGWLEFTTHRFLMIDMTEMENKVPLDGIGSTCILTRASVHREGINFPAFPFRHHIDTEGFAKAAAAAGYTVYGLPAYRIYHTGIPDNGLHEDNL</sequence>
<name>A0A077W9Z5_9FUNG</name>
<proteinExistence type="inferred from homology"/>
<evidence type="ECO:0000313" key="2">
    <source>
        <dbReference type="EMBL" id="CDS03846.1"/>
    </source>
</evidence>
<organism evidence="2">
    <name type="scientific">Lichtheimia ramosa</name>
    <dbReference type="NCBI Taxonomy" id="688394"/>
    <lineage>
        <taxon>Eukaryota</taxon>
        <taxon>Fungi</taxon>
        <taxon>Fungi incertae sedis</taxon>
        <taxon>Mucoromycota</taxon>
        <taxon>Mucoromycotina</taxon>
        <taxon>Mucoromycetes</taxon>
        <taxon>Mucorales</taxon>
        <taxon>Lichtheimiaceae</taxon>
        <taxon>Lichtheimia</taxon>
    </lineage>
</organism>
<dbReference type="SUPFAM" id="SSF53448">
    <property type="entry name" value="Nucleotide-diphospho-sugar transferases"/>
    <property type="match status" value="1"/>
</dbReference>
<dbReference type="PANTHER" id="PTHR43083:SF6">
    <property type="entry name" value="MANNAN POLYMERASE COMPLEXES SUBUNIT MNN9"/>
    <property type="match status" value="1"/>
</dbReference>
<dbReference type="GO" id="GO:0000009">
    <property type="term" value="F:alpha-1,6-mannosyltransferase activity"/>
    <property type="evidence" value="ECO:0007669"/>
    <property type="project" value="TreeGrafter"/>
</dbReference>
<comment type="similarity">
    <text evidence="1">Belongs to the ANP1/MMN9/VAN1 family.</text>
</comment>
<evidence type="ECO:0000256" key="1">
    <source>
        <dbReference type="ARBA" id="ARBA00037964"/>
    </source>
</evidence>
<protein>
    <recommendedName>
        <fullName evidence="3">Anp1-domain-containing protein</fullName>
    </recommendedName>
</protein>
<accession>A0A077W9Z5</accession>
<dbReference type="EMBL" id="LK023314">
    <property type="protein sequence ID" value="CDS03846.1"/>
    <property type="molecule type" value="Genomic_DNA"/>
</dbReference>
<reference evidence="2" key="1">
    <citation type="journal article" date="2014" name="Genome Announc.">
        <title>De novo whole-genome sequence and genome annotation of Lichtheimia ramosa.</title>
        <authorList>
            <person name="Linde J."/>
            <person name="Schwartze V."/>
            <person name="Binder U."/>
            <person name="Lass-Florl C."/>
            <person name="Voigt K."/>
            <person name="Horn F."/>
        </authorList>
    </citation>
    <scope>NUCLEOTIDE SEQUENCE</scope>
    <source>
        <strain evidence="2">JMRC FSU:6197</strain>
    </source>
</reference>
<dbReference type="GO" id="GO:0006487">
    <property type="term" value="P:protein N-linked glycosylation"/>
    <property type="evidence" value="ECO:0007669"/>
    <property type="project" value="TreeGrafter"/>
</dbReference>
<dbReference type="PANTHER" id="PTHR43083">
    <property type="entry name" value="MANNAN POLYMERASE II"/>
    <property type="match status" value="1"/>
</dbReference>
<evidence type="ECO:0008006" key="3">
    <source>
        <dbReference type="Google" id="ProtNLM"/>
    </source>
</evidence>
<dbReference type="InterPro" id="IPR052086">
    <property type="entry name" value="Mannan_Polymerase_Subunit"/>
</dbReference>
<dbReference type="OrthoDB" id="204164at2759"/>